<comment type="caution">
    <text evidence="2">The sequence shown here is derived from an EMBL/GenBank/DDBJ whole genome shotgun (WGS) entry which is preliminary data.</text>
</comment>
<protein>
    <submittedName>
        <fullName evidence="2">MYCBP-associated-like isoform X1</fullName>
    </submittedName>
</protein>
<dbReference type="AlphaFoldDB" id="A0A3M7P8C9"/>
<dbReference type="Proteomes" id="UP000276133">
    <property type="component" value="Unassembled WGS sequence"/>
</dbReference>
<evidence type="ECO:0000313" key="3">
    <source>
        <dbReference type="Proteomes" id="UP000276133"/>
    </source>
</evidence>
<organism evidence="2 3">
    <name type="scientific">Brachionus plicatilis</name>
    <name type="common">Marine rotifer</name>
    <name type="synonym">Brachionus muelleri</name>
    <dbReference type="NCBI Taxonomy" id="10195"/>
    <lineage>
        <taxon>Eukaryota</taxon>
        <taxon>Metazoa</taxon>
        <taxon>Spiralia</taxon>
        <taxon>Gnathifera</taxon>
        <taxon>Rotifera</taxon>
        <taxon>Eurotatoria</taxon>
        <taxon>Monogononta</taxon>
        <taxon>Pseudotrocha</taxon>
        <taxon>Ploima</taxon>
        <taxon>Brachionidae</taxon>
        <taxon>Brachionus</taxon>
    </lineage>
</organism>
<name>A0A3M7P8C9_BRAPC</name>
<feature type="non-terminal residue" evidence="2">
    <location>
        <position position="323"/>
    </location>
</feature>
<feature type="region of interest" description="Disordered" evidence="1">
    <location>
        <begin position="194"/>
        <end position="248"/>
    </location>
</feature>
<proteinExistence type="predicted"/>
<keyword evidence="3" id="KW-1185">Reference proteome</keyword>
<reference evidence="2 3" key="1">
    <citation type="journal article" date="2018" name="Sci. Rep.">
        <title>Genomic signatures of local adaptation to the degree of environmental predictability in rotifers.</title>
        <authorList>
            <person name="Franch-Gras L."/>
            <person name="Hahn C."/>
            <person name="Garcia-Roger E.M."/>
            <person name="Carmona M.J."/>
            <person name="Serra M."/>
            <person name="Gomez A."/>
        </authorList>
    </citation>
    <scope>NUCLEOTIDE SEQUENCE [LARGE SCALE GENOMIC DNA]</scope>
    <source>
        <strain evidence="2">HYR1</strain>
    </source>
</reference>
<gene>
    <name evidence="2" type="ORF">BpHYR1_008229</name>
</gene>
<feature type="non-terminal residue" evidence="2">
    <location>
        <position position="1"/>
    </location>
</feature>
<accession>A0A3M7P8C9</accession>
<feature type="compositionally biased region" description="Basic and acidic residues" evidence="1">
    <location>
        <begin position="207"/>
        <end position="220"/>
    </location>
</feature>
<evidence type="ECO:0000256" key="1">
    <source>
        <dbReference type="SAM" id="MobiDB-lite"/>
    </source>
</evidence>
<dbReference type="PANTHER" id="PTHR48421">
    <property type="entry name" value="MYCBP-ASSOCIATED PROTEIN"/>
    <property type="match status" value="1"/>
</dbReference>
<dbReference type="EMBL" id="REGN01012495">
    <property type="protein sequence ID" value="RMZ95229.1"/>
    <property type="molecule type" value="Genomic_DNA"/>
</dbReference>
<dbReference type="STRING" id="10195.A0A3M7P8C9"/>
<dbReference type="InterPro" id="IPR032707">
    <property type="entry name" value="MYCBPAP"/>
</dbReference>
<dbReference type="OrthoDB" id="10263316at2759"/>
<dbReference type="PANTHER" id="PTHR48421:SF1">
    <property type="entry name" value="MYCBP-ASSOCIATED PROTEIN"/>
    <property type="match status" value="1"/>
</dbReference>
<sequence length="323" mass="37805">AELIASSIVDLILSGVRTPDRCATPERAYMTEEDLFIENNPQFFYDHETVDDLKKLYLELFDENERQIHQNEWNLSINDLKNMILSQNDPDDTNKQSLLFRLNYLVEKISFPAYIPENSTLYTACYDILCSAIDEICNDLNNLRYNLNLPIEFGDEVYPLIDENERKYEEWKKEFEVFKQIELEKKNRLEKEKGKEIKGKKGGTAQGDKKDDKKKDDKKKTTPTPAAASKSRISRMETSRSTSQAQDKIEERIKTPVVLTDRQLKNKIIFSEKAYLDVYQILCKTIDNIENMFDENYSKQDDFKILENFIIQKQGINMIPTNS</sequence>
<evidence type="ECO:0000313" key="2">
    <source>
        <dbReference type="EMBL" id="RMZ95229.1"/>
    </source>
</evidence>
<dbReference type="Pfam" id="PF14646">
    <property type="entry name" value="MYCBPAP"/>
    <property type="match status" value="1"/>
</dbReference>